<dbReference type="InterPro" id="IPR035269">
    <property type="entry name" value="PSMD9"/>
</dbReference>
<dbReference type="FunCoup" id="A0A162TIH9">
    <property type="interactions" value="797"/>
</dbReference>
<dbReference type="Gene3D" id="6.10.140.1710">
    <property type="match status" value="1"/>
</dbReference>
<dbReference type="PANTHER" id="PTHR12651">
    <property type="entry name" value="26S PROTEASOME NON-ATPASE REGULATORY SUBUNIT 9"/>
    <property type="match status" value="1"/>
</dbReference>
<evidence type="ECO:0000256" key="3">
    <source>
        <dbReference type="ARBA" id="ARBA00068021"/>
    </source>
</evidence>
<dbReference type="InterPro" id="IPR040815">
    <property type="entry name" value="Nas2_N"/>
</dbReference>
<evidence type="ECO:0000313" key="7">
    <source>
        <dbReference type="EMBL" id="OAD68862.1"/>
    </source>
</evidence>
<dbReference type="VEuPathDB" id="FungiDB:PHYBLDRAFT_116771"/>
<name>A0A162TIH9_PHYB8</name>
<protein>
    <recommendedName>
        <fullName evidence="3">Probable 26S proteasome regulatory subunit p27</fullName>
    </recommendedName>
</protein>
<dbReference type="GO" id="GO:0070682">
    <property type="term" value="P:proteasome regulatory particle assembly"/>
    <property type="evidence" value="ECO:0007669"/>
    <property type="project" value="InterPro"/>
</dbReference>
<dbReference type="GO" id="GO:0005634">
    <property type="term" value="C:nucleus"/>
    <property type="evidence" value="ECO:0007669"/>
    <property type="project" value="TreeGrafter"/>
</dbReference>
<evidence type="ECO:0000259" key="6">
    <source>
        <dbReference type="SMART" id="SM00228"/>
    </source>
</evidence>
<evidence type="ECO:0000313" key="8">
    <source>
        <dbReference type="Proteomes" id="UP000077315"/>
    </source>
</evidence>
<dbReference type="AlphaFoldDB" id="A0A162TIH9"/>
<keyword evidence="8" id="KW-1185">Reference proteome</keyword>
<dbReference type="GeneID" id="28989445"/>
<dbReference type="PANTHER" id="PTHR12651:SF1">
    <property type="entry name" value="26S PROTEASOME NON-ATPASE REGULATORY SUBUNIT 9"/>
    <property type="match status" value="1"/>
</dbReference>
<dbReference type="Gene3D" id="2.30.42.10">
    <property type="match status" value="1"/>
</dbReference>
<dbReference type="STRING" id="763407.A0A162TIH9"/>
<dbReference type="EMBL" id="KV440993">
    <property type="protein sequence ID" value="OAD68862.1"/>
    <property type="molecule type" value="Genomic_DNA"/>
</dbReference>
<dbReference type="InterPro" id="IPR041489">
    <property type="entry name" value="PDZ_6"/>
</dbReference>
<feature type="region of interest" description="Disordered" evidence="5">
    <location>
        <begin position="106"/>
        <end position="135"/>
    </location>
</feature>
<dbReference type="SUPFAM" id="SSF50156">
    <property type="entry name" value="PDZ domain-like"/>
    <property type="match status" value="1"/>
</dbReference>
<evidence type="ECO:0000256" key="4">
    <source>
        <dbReference type="SAM" id="Coils"/>
    </source>
</evidence>
<dbReference type="RefSeq" id="XP_018286902.1">
    <property type="nucleotide sequence ID" value="XM_018428539.1"/>
</dbReference>
<evidence type="ECO:0000256" key="2">
    <source>
        <dbReference type="ARBA" id="ARBA00023186"/>
    </source>
</evidence>
<dbReference type="InterPro" id="IPR036034">
    <property type="entry name" value="PDZ_sf"/>
</dbReference>
<dbReference type="GO" id="GO:0005737">
    <property type="term" value="C:cytoplasm"/>
    <property type="evidence" value="ECO:0007669"/>
    <property type="project" value="TreeGrafter"/>
</dbReference>
<evidence type="ECO:0000256" key="5">
    <source>
        <dbReference type="SAM" id="MobiDB-lite"/>
    </source>
</evidence>
<keyword evidence="2" id="KW-0143">Chaperone</keyword>
<organism evidence="7 8">
    <name type="scientific">Phycomyces blakesleeanus (strain ATCC 8743b / DSM 1359 / FGSC 10004 / NBRC 33097 / NRRL 1555)</name>
    <dbReference type="NCBI Taxonomy" id="763407"/>
    <lineage>
        <taxon>Eukaryota</taxon>
        <taxon>Fungi</taxon>
        <taxon>Fungi incertae sedis</taxon>
        <taxon>Mucoromycota</taxon>
        <taxon>Mucoromycotina</taxon>
        <taxon>Mucoromycetes</taxon>
        <taxon>Mucorales</taxon>
        <taxon>Phycomycetaceae</taxon>
        <taxon>Phycomyces</taxon>
    </lineage>
</organism>
<dbReference type="InterPro" id="IPR001478">
    <property type="entry name" value="PDZ"/>
</dbReference>
<dbReference type="InParanoid" id="A0A162TIH9"/>
<feature type="coiled-coil region" evidence="4">
    <location>
        <begin position="8"/>
        <end position="42"/>
    </location>
</feature>
<dbReference type="OrthoDB" id="72325at2759"/>
<gene>
    <name evidence="7" type="ORF">PHYBLDRAFT_116771</name>
</gene>
<keyword evidence="4" id="KW-0175">Coiled coil</keyword>
<dbReference type="Pfam" id="PF17820">
    <property type="entry name" value="PDZ_6"/>
    <property type="match status" value="1"/>
</dbReference>
<evidence type="ECO:0000256" key="1">
    <source>
        <dbReference type="ARBA" id="ARBA00005256"/>
    </source>
</evidence>
<feature type="domain" description="PDZ" evidence="6">
    <location>
        <begin position="132"/>
        <end position="203"/>
    </location>
</feature>
<proteinExistence type="inferred from homology"/>
<comment type="similarity">
    <text evidence="1">Belongs to the proteasome subunit p27 family.</text>
</comment>
<reference evidence="8" key="1">
    <citation type="submission" date="2015-06" db="EMBL/GenBank/DDBJ databases">
        <title>Expansion of signal transduction pathways in fungi by whole-genome duplication.</title>
        <authorList>
            <consortium name="DOE Joint Genome Institute"/>
            <person name="Corrochano L.M."/>
            <person name="Kuo A."/>
            <person name="Marcet-Houben M."/>
            <person name="Polaino S."/>
            <person name="Salamov A."/>
            <person name="Villalobos J.M."/>
            <person name="Alvarez M.I."/>
            <person name="Avalos J."/>
            <person name="Benito E.P."/>
            <person name="Benoit I."/>
            <person name="Burger G."/>
            <person name="Camino L.P."/>
            <person name="Canovas D."/>
            <person name="Cerda-Olmedo E."/>
            <person name="Cheng J.-F."/>
            <person name="Dominguez A."/>
            <person name="Elias M."/>
            <person name="Eslava A.P."/>
            <person name="Glaser F."/>
            <person name="Grimwood J."/>
            <person name="Gutierrez G."/>
            <person name="Heitman J."/>
            <person name="Henrissat B."/>
            <person name="Iturriaga E.A."/>
            <person name="Lang B.F."/>
            <person name="Lavin J.L."/>
            <person name="Lee S."/>
            <person name="Li W."/>
            <person name="Lindquist E."/>
            <person name="Lopez-Garcia S."/>
            <person name="Luque E.M."/>
            <person name="Marcos A.T."/>
            <person name="Martin J."/>
            <person name="McCluskey K."/>
            <person name="Medina H.R."/>
            <person name="Miralles-Duran A."/>
            <person name="Miyazaki A."/>
            <person name="Munoz-Torres E."/>
            <person name="Oguiza J.A."/>
            <person name="Ohm R."/>
            <person name="Olmedo M."/>
            <person name="Orejas M."/>
            <person name="Ortiz-Castellanos L."/>
            <person name="Pisabarro A.G."/>
            <person name="Rodriguez-Romero J."/>
            <person name="Ruiz-Herrera J."/>
            <person name="Ruiz-Vazquez R."/>
            <person name="Sanz C."/>
            <person name="Schackwitz W."/>
            <person name="Schmutz J."/>
            <person name="Shahriari M."/>
            <person name="Shelest E."/>
            <person name="Silva-Franco F."/>
            <person name="Soanes D."/>
            <person name="Syed K."/>
            <person name="Tagua V.G."/>
            <person name="Talbot N.J."/>
            <person name="Thon M."/>
            <person name="De vries R.P."/>
            <person name="Wiebenga A."/>
            <person name="Yadav J.S."/>
            <person name="Braun E.L."/>
            <person name="Baker S."/>
            <person name="Garre V."/>
            <person name="Horwitz B."/>
            <person name="Torres-Martinez S."/>
            <person name="Idnurm A."/>
            <person name="Herrera-Estrella A."/>
            <person name="Gabaldon T."/>
            <person name="Grigoriev I.V."/>
        </authorList>
    </citation>
    <scope>NUCLEOTIDE SEQUENCE [LARGE SCALE GENOMIC DNA]</scope>
    <source>
        <strain evidence="8">NRRL 1555(-)</strain>
    </source>
</reference>
<dbReference type="Pfam" id="PF18265">
    <property type="entry name" value="Nas2_N"/>
    <property type="match status" value="1"/>
</dbReference>
<dbReference type="Proteomes" id="UP000077315">
    <property type="component" value="Unassembled WGS sequence"/>
</dbReference>
<dbReference type="SMART" id="SM00228">
    <property type="entry name" value="PDZ"/>
    <property type="match status" value="1"/>
</dbReference>
<accession>A0A162TIH9</accession>
<sequence>MGLPLPTFNQTNDELATLVSEAQELIKQKDALERDLKDLGEELNFHGVGMDQPLIDASGFPRSDVDVAAVRVSRNQMYRLRNDYGTVMLQIEEVLHAIHDAKRQQDALNASTASTETPPKVTLANTTEDNTSQSGTTTTLIPFAVVNAVAPDSPAYSAGLRRGDKIIEFGSVNAENHARLQALNELVQQSLGVSIAVVVLREQDQLNLTLVPRQGWGGRGTLGCHIVPV</sequence>
<dbReference type="FunFam" id="2.30.42.10:FF:000107">
    <property type="entry name" value="26S proteasome non-ATPase regulatory subunit 9"/>
    <property type="match status" value="1"/>
</dbReference>